<feature type="non-terminal residue" evidence="4">
    <location>
        <position position="1"/>
    </location>
</feature>
<evidence type="ECO:0000259" key="3">
    <source>
        <dbReference type="PROSITE" id="PS50835"/>
    </source>
</evidence>
<dbReference type="PROSITE" id="PS50835">
    <property type="entry name" value="IG_LIKE"/>
    <property type="match status" value="1"/>
</dbReference>
<accession>A0ABN8SZ29</accession>
<evidence type="ECO:0000256" key="2">
    <source>
        <dbReference type="SAM" id="MobiDB-lite"/>
    </source>
</evidence>
<evidence type="ECO:0000313" key="5">
    <source>
        <dbReference type="Proteomes" id="UP001159427"/>
    </source>
</evidence>
<reference evidence="4 5" key="1">
    <citation type="submission" date="2022-05" db="EMBL/GenBank/DDBJ databases">
        <authorList>
            <consortium name="Genoscope - CEA"/>
            <person name="William W."/>
        </authorList>
    </citation>
    <scope>NUCLEOTIDE SEQUENCE [LARGE SCALE GENOMIC DNA]</scope>
</reference>
<dbReference type="InterPro" id="IPR003599">
    <property type="entry name" value="Ig_sub"/>
</dbReference>
<evidence type="ECO:0000313" key="4">
    <source>
        <dbReference type="EMBL" id="CAH3195892.1"/>
    </source>
</evidence>
<proteinExistence type="predicted"/>
<feature type="domain" description="Ig-like" evidence="3">
    <location>
        <begin position="51"/>
        <end position="137"/>
    </location>
</feature>
<dbReference type="InterPro" id="IPR013098">
    <property type="entry name" value="Ig_I-set"/>
</dbReference>
<evidence type="ECO:0000256" key="1">
    <source>
        <dbReference type="ARBA" id="ARBA00023319"/>
    </source>
</evidence>
<dbReference type="SUPFAM" id="SSF48726">
    <property type="entry name" value="Immunoglobulin"/>
    <property type="match status" value="1"/>
</dbReference>
<dbReference type="InterPro" id="IPR003598">
    <property type="entry name" value="Ig_sub2"/>
</dbReference>
<protein>
    <recommendedName>
        <fullName evidence="3">Ig-like domain-containing protein</fullName>
    </recommendedName>
</protein>
<dbReference type="InterPro" id="IPR008160">
    <property type="entry name" value="Collagen"/>
</dbReference>
<dbReference type="Proteomes" id="UP001159427">
    <property type="component" value="Unassembled WGS sequence"/>
</dbReference>
<dbReference type="InterPro" id="IPR013783">
    <property type="entry name" value="Ig-like_fold"/>
</dbReference>
<feature type="compositionally biased region" description="Basic and acidic residues" evidence="2">
    <location>
        <begin position="35"/>
        <end position="44"/>
    </location>
</feature>
<dbReference type="InterPro" id="IPR007110">
    <property type="entry name" value="Ig-like_dom"/>
</dbReference>
<feature type="compositionally biased region" description="Basic residues" evidence="2">
    <location>
        <begin position="1"/>
        <end position="11"/>
    </location>
</feature>
<comment type="caution">
    <text evidence="4">The sequence shown here is derived from an EMBL/GenBank/DDBJ whole genome shotgun (WGS) entry which is preliminary data.</text>
</comment>
<keyword evidence="1" id="KW-0393">Immunoglobulin domain</keyword>
<dbReference type="SMART" id="SM00409">
    <property type="entry name" value="IG"/>
    <property type="match status" value="1"/>
</dbReference>
<dbReference type="EMBL" id="CALNXI010004476">
    <property type="protein sequence ID" value="CAH3195892.1"/>
    <property type="molecule type" value="Genomic_DNA"/>
</dbReference>
<feature type="region of interest" description="Disordered" evidence="2">
    <location>
        <begin position="1"/>
        <end position="58"/>
    </location>
</feature>
<sequence>GSRGRRGRPGARGRPGPEGPPGKHGPLGPRGAMGMKEKGVKGEPGKSISAPSLLQPPVETTVNESQTAIFKCTVDSNPPAHVTWSKQNSSLPVGRHVVESSGALIVNDVRPGDEGFYNCRAKNLLGSVNATAKLIVQCEFCLF</sequence>
<dbReference type="Pfam" id="PF07679">
    <property type="entry name" value="I-set"/>
    <property type="match status" value="1"/>
</dbReference>
<dbReference type="SMART" id="SM00408">
    <property type="entry name" value="IGc2"/>
    <property type="match status" value="1"/>
</dbReference>
<gene>
    <name evidence="4" type="ORF">PEVE_00031335</name>
</gene>
<dbReference type="InterPro" id="IPR036179">
    <property type="entry name" value="Ig-like_dom_sf"/>
</dbReference>
<keyword evidence="5" id="KW-1185">Reference proteome</keyword>
<name>A0ABN8SZ29_9CNID</name>
<dbReference type="Pfam" id="PF01391">
    <property type="entry name" value="Collagen"/>
    <property type="match status" value="1"/>
</dbReference>
<dbReference type="PANTHER" id="PTHR10075">
    <property type="entry name" value="BASIGIN RELATED"/>
    <property type="match status" value="1"/>
</dbReference>
<dbReference type="Gene3D" id="2.60.40.10">
    <property type="entry name" value="Immunoglobulins"/>
    <property type="match status" value="1"/>
</dbReference>
<dbReference type="PANTHER" id="PTHR10075:SF14">
    <property type="entry name" value="CELL ADHESION MOLECULE DSCAM2-RELATED"/>
    <property type="match status" value="1"/>
</dbReference>
<organism evidence="4 5">
    <name type="scientific">Porites evermanni</name>
    <dbReference type="NCBI Taxonomy" id="104178"/>
    <lineage>
        <taxon>Eukaryota</taxon>
        <taxon>Metazoa</taxon>
        <taxon>Cnidaria</taxon>
        <taxon>Anthozoa</taxon>
        <taxon>Hexacorallia</taxon>
        <taxon>Scleractinia</taxon>
        <taxon>Fungiina</taxon>
        <taxon>Poritidae</taxon>
        <taxon>Porites</taxon>
    </lineage>
</organism>